<dbReference type="Pfam" id="PF24157">
    <property type="entry name" value="DUF7408"/>
    <property type="match status" value="1"/>
</dbReference>
<dbReference type="InterPro" id="IPR029062">
    <property type="entry name" value="Class_I_gatase-like"/>
</dbReference>
<dbReference type="InterPro" id="IPR055831">
    <property type="entry name" value="DUF7408"/>
</dbReference>
<organism evidence="4 5">
    <name type="scientific">Aquibacillus koreensis</name>
    <dbReference type="NCBI Taxonomy" id="279446"/>
    <lineage>
        <taxon>Bacteria</taxon>
        <taxon>Bacillati</taxon>
        <taxon>Bacillota</taxon>
        <taxon>Bacilli</taxon>
        <taxon>Bacillales</taxon>
        <taxon>Bacillaceae</taxon>
        <taxon>Aquibacillus</taxon>
    </lineage>
</organism>
<feature type="transmembrane region" description="Helical" evidence="1">
    <location>
        <begin position="401"/>
        <end position="419"/>
    </location>
</feature>
<accession>A0A9X3WKZ3</accession>
<dbReference type="Gene3D" id="3.40.50.880">
    <property type="match status" value="1"/>
</dbReference>
<feature type="signal peptide" evidence="2">
    <location>
        <begin position="1"/>
        <end position="28"/>
    </location>
</feature>
<feature type="domain" description="DUF7408" evidence="3">
    <location>
        <begin position="198"/>
        <end position="323"/>
    </location>
</feature>
<feature type="transmembrane region" description="Helical" evidence="1">
    <location>
        <begin position="375"/>
        <end position="394"/>
    </location>
</feature>
<dbReference type="RefSeq" id="WP_259865581.1">
    <property type="nucleotide sequence ID" value="NZ_JAMQJZ010000006.1"/>
</dbReference>
<evidence type="ECO:0000259" key="3">
    <source>
        <dbReference type="Pfam" id="PF24157"/>
    </source>
</evidence>
<evidence type="ECO:0000313" key="5">
    <source>
        <dbReference type="Proteomes" id="UP001145072"/>
    </source>
</evidence>
<keyword evidence="1" id="KW-0472">Membrane</keyword>
<name>A0A9X3WKZ3_9BACI</name>
<dbReference type="SUPFAM" id="SSF52317">
    <property type="entry name" value="Class I glutamine amidotransferase-like"/>
    <property type="match status" value="1"/>
</dbReference>
<proteinExistence type="predicted"/>
<keyword evidence="2" id="KW-0732">Signal</keyword>
<protein>
    <recommendedName>
        <fullName evidence="3">DUF7408 domain-containing protein</fullName>
    </recommendedName>
</protein>
<evidence type="ECO:0000313" key="4">
    <source>
        <dbReference type="EMBL" id="MDC3420748.1"/>
    </source>
</evidence>
<evidence type="ECO:0000256" key="2">
    <source>
        <dbReference type="SAM" id="SignalP"/>
    </source>
</evidence>
<feature type="chain" id="PRO_5040825767" description="DUF7408 domain-containing protein" evidence="2">
    <location>
        <begin position="29"/>
        <end position="799"/>
    </location>
</feature>
<dbReference type="EMBL" id="JAMQJZ010000006">
    <property type="protein sequence ID" value="MDC3420748.1"/>
    <property type="molecule type" value="Genomic_DNA"/>
</dbReference>
<keyword evidence="1" id="KW-0812">Transmembrane</keyword>
<sequence length="799" mass="89202">MKRNRFYIIIFSLLVSLFTFSISEVVMADEENRLDIQVEAGIDGKAKNEQGYPVTLTVTNPGDDFSGDLLITIPKDHQSYGNKVIPIDIASGTTKQIHFSVPGMMGMDIFRQNPNQFNQEQFFLYEGDWQDGQEVPIDSSLELAPTYVQHNQVVIGALTEQPDRLNYLKLTTLRGDSPELLVLQEEDVPSEAMGLDLLDIIIINDYAVTQLPEEKQETIKNWVRDGGVLVIGSELDLNQQLGSLADLAPLAITGKETVETINTFNQLTEEQVFDIQQFELFTGELSDVASITYNENDIPLLVSQAAGKGTVVQLSYDLSHPAFANFEKGNNKIWQSIVSHLKSFGSQQQGYYYGDNLISLSETFSTLANFKVTTLIILFVIYLVLLVPVLYFVLKRMDKREWAWVAIPAFAIISSIALYTTGAKDRLGEIQTNMVSIIAVNEQGVGSGKGSVSFLSKQSGNYILSVDQALNPFPAEGNFYGGEVAQEDIPVIYTNTDKQHVRFLDVEFWSPRSAEIDMPYKEYGKFDTTLTYTDEELNGEVTNDFGHDFDELYLITGQRFEALGALKVGETREITMKASNSRLFTSPMQGVGHQIFGQQNPGQMDQEKERKAQMLNNAIREELFTRDDTPVLVGFTHAELTTSQVNDKTTDQTSLHLFTQPVQVELPDNSVSLSTEINVPEIAVVEGMIHYNGLLEGERFFDGEPGLYELIYQIPTALVEKSFQANEMSFRITDIPGTSYSILNSKTGEYEAITSTNVSFNQDVDTNYINDNAIIFQVNTEMNGGSVEVPNVFLEGVTN</sequence>
<keyword evidence="5" id="KW-1185">Reference proteome</keyword>
<keyword evidence="1" id="KW-1133">Transmembrane helix</keyword>
<reference evidence="4" key="1">
    <citation type="submission" date="2022-06" db="EMBL/GenBank/DDBJ databases">
        <title>Aquibacillus sp. a new bacterium isolated from soil saline samples.</title>
        <authorList>
            <person name="Galisteo C."/>
            <person name="De La Haba R."/>
            <person name="Sanchez-Porro C."/>
            <person name="Ventosa A."/>
        </authorList>
    </citation>
    <scope>NUCLEOTIDE SEQUENCE</scope>
    <source>
        <strain evidence="4">JCM 12387</strain>
    </source>
</reference>
<evidence type="ECO:0000256" key="1">
    <source>
        <dbReference type="SAM" id="Phobius"/>
    </source>
</evidence>
<dbReference type="Proteomes" id="UP001145072">
    <property type="component" value="Unassembled WGS sequence"/>
</dbReference>
<comment type="caution">
    <text evidence="4">The sequence shown here is derived from an EMBL/GenBank/DDBJ whole genome shotgun (WGS) entry which is preliminary data.</text>
</comment>
<dbReference type="AlphaFoldDB" id="A0A9X3WKZ3"/>
<gene>
    <name evidence="4" type="ORF">NC661_10245</name>
</gene>